<accession>A0A8H3BBF0</accession>
<proteinExistence type="predicted"/>
<dbReference type="Proteomes" id="UP000663846">
    <property type="component" value="Unassembled WGS sequence"/>
</dbReference>
<dbReference type="EMBL" id="CAJMWS010000575">
    <property type="protein sequence ID" value="CAE6452341.1"/>
    <property type="molecule type" value="Genomic_DNA"/>
</dbReference>
<evidence type="ECO:0000256" key="1">
    <source>
        <dbReference type="SAM" id="MobiDB-lite"/>
    </source>
</evidence>
<keyword evidence="2" id="KW-0472">Membrane</keyword>
<evidence type="ECO:0000313" key="4">
    <source>
        <dbReference type="EMBL" id="CAE6452341.1"/>
    </source>
</evidence>
<feature type="transmembrane region" description="Helical" evidence="2">
    <location>
        <begin position="6"/>
        <end position="24"/>
    </location>
</feature>
<keyword evidence="2" id="KW-0812">Transmembrane</keyword>
<dbReference type="InterPro" id="IPR045341">
    <property type="entry name" value="DUF6532"/>
</dbReference>
<feature type="region of interest" description="Disordered" evidence="1">
    <location>
        <begin position="87"/>
        <end position="112"/>
    </location>
</feature>
<gene>
    <name evidence="4" type="ORF">RDB_LOCUS147518</name>
</gene>
<dbReference type="Pfam" id="PF20149">
    <property type="entry name" value="DUF6532"/>
    <property type="match status" value="1"/>
</dbReference>
<evidence type="ECO:0000313" key="5">
    <source>
        <dbReference type="Proteomes" id="UP000663846"/>
    </source>
</evidence>
<organism evidence="4 5">
    <name type="scientific">Rhizoctonia solani</name>
    <dbReference type="NCBI Taxonomy" id="456999"/>
    <lineage>
        <taxon>Eukaryota</taxon>
        <taxon>Fungi</taxon>
        <taxon>Dikarya</taxon>
        <taxon>Basidiomycota</taxon>
        <taxon>Agaricomycotina</taxon>
        <taxon>Agaricomycetes</taxon>
        <taxon>Cantharellales</taxon>
        <taxon>Ceratobasidiaceae</taxon>
        <taxon>Rhizoctonia</taxon>
    </lineage>
</organism>
<evidence type="ECO:0000259" key="3">
    <source>
        <dbReference type="Pfam" id="PF20149"/>
    </source>
</evidence>
<feature type="region of interest" description="Disordered" evidence="1">
    <location>
        <begin position="148"/>
        <end position="182"/>
    </location>
</feature>
<dbReference type="AlphaFoldDB" id="A0A8H3BBF0"/>
<sequence>MYPDYFQDMPITVVAFVLAMWLYCMEQWENGRRQNGDLGMAAMREKYEAQLAGLKELRRVAPRRLRRLQSEWRNYVAQYSGALFVPERDSNAGSRSTSIRPDTPEPEADDSISLDEMNSCLLEAARQNSIQDQVDQLAAEEMLNDETDGYANAETYPSRSPTPEYNEHGLLTARSKGKNRTN</sequence>
<feature type="domain" description="DUF6532" evidence="3">
    <location>
        <begin position="2"/>
        <end position="56"/>
    </location>
</feature>
<evidence type="ECO:0000256" key="2">
    <source>
        <dbReference type="SAM" id="Phobius"/>
    </source>
</evidence>
<name>A0A8H3BBF0_9AGAM</name>
<reference evidence="4" key="1">
    <citation type="submission" date="2021-01" db="EMBL/GenBank/DDBJ databases">
        <authorList>
            <person name="Kaushik A."/>
        </authorList>
    </citation>
    <scope>NUCLEOTIDE SEQUENCE</scope>
    <source>
        <strain evidence="4">AG1-1C</strain>
    </source>
</reference>
<keyword evidence="2" id="KW-1133">Transmembrane helix</keyword>
<feature type="compositionally biased region" description="Polar residues" evidence="1">
    <location>
        <begin position="91"/>
        <end position="100"/>
    </location>
</feature>
<comment type="caution">
    <text evidence="4">The sequence shown here is derived from an EMBL/GenBank/DDBJ whole genome shotgun (WGS) entry which is preliminary data.</text>
</comment>
<protein>
    <recommendedName>
        <fullName evidence="3">DUF6532 domain-containing protein</fullName>
    </recommendedName>
</protein>